<dbReference type="OrthoDB" id="3173919at2"/>
<keyword evidence="3" id="KW-1185">Reference proteome</keyword>
<dbReference type="AlphaFoldDB" id="A0A150X649"/>
<proteinExistence type="predicted"/>
<sequence length="126" mass="14596">MEKSEFILVHMIMASSTILPAFLMHFIDIDEPNKLVGYRTKWSMKSEETWKFAQKYSSKLMWWAAAISITVQVFSVFIFERETSIIVAVAVFTVAMMAAIVITERQLRLRFNKDGTPKSTEHEDLI</sequence>
<feature type="transmembrane region" description="Helical" evidence="1">
    <location>
        <begin position="6"/>
        <end position="27"/>
    </location>
</feature>
<evidence type="ECO:0000313" key="2">
    <source>
        <dbReference type="EMBL" id="KYG74219.1"/>
    </source>
</evidence>
<accession>A0A150X649</accession>
<feature type="transmembrane region" description="Helical" evidence="1">
    <location>
        <begin position="60"/>
        <end position="79"/>
    </location>
</feature>
<comment type="caution">
    <text evidence="2">The sequence shown here is derived from an EMBL/GenBank/DDBJ whole genome shotgun (WGS) entry which is preliminary data.</text>
</comment>
<keyword evidence="1" id="KW-0812">Transmembrane</keyword>
<feature type="transmembrane region" description="Helical" evidence="1">
    <location>
        <begin position="85"/>
        <end position="103"/>
    </location>
</feature>
<organism evidence="2 3">
    <name type="scientific">Roseivirga spongicola</name>
    <dbReference type="NCBI Taxonomy" id="333140"/>
    <lineage>
        <taxon>Bacteria</taxon>
        <taxon>Pseudomonadati</taxon>
        <taxon>Bacteroidota</taxon>
        <taxon>Cytophagia</taxon>
        <taxon>Cytophagales</taxon>
        <taxon>Roseivirgaceae</taxon>
        <taxon>Roseivirga</taxon>
    </lineage>
</organism>
<dbReference type="Proteomes" id="UP000075606">
    <property type="component" value="Unassembled WGS sequence"/>
</dbReference>
<dbReference type="RefSeq" id="WP_068223912.1">
    <property type="nucleotide sequence ID" value="NZ_CP139724.1"/>
</dbReference>
<dbReference type="InterPro" id="IPR025962">
    <property type="entry name" value="SdpI/YhfL"/>
</dbReference>
<evidence type="ECO:0000256" key="1">
    <source>
        <dbReference type="SAM" id="Phobius"/>
    </source>
</evidence>
<keyword evidence="1" id="KW-0472">Membrane</keyword>
<protein>
    <recommendedName>
        <fullName evidence="4">SdpI/YhfL protein family</fullName>
    </recommendedName>
</protein>
<dbReference type="Pfam" id="PF13630">
    <property type="entry name" value="SdpI"/>
    <property type="match status" value="1"/>
</dbReference>
<keyword evidence="1" id="KW-1133">Transmembrane helix</keyword>
<name>A0A150X649_9BACT</name>
<dbReference type="EMBL" id="LRPC01000028">
    <property type="protein sequence ID" value="KYG74219.1"/>
    <property type="molecule type" value="Genomic_DNA"/>
</dbReference>
<evidence type="ECO:0008006" key="4">
    <source>
        <dbReference type="Google" id="ProtNLM"/>
    </source>
</evidence>
<evidence type="ECO:0000313" key="3">
    <source>
        <dbReference type="Proteomes" id="UP000075606"/>
    </source>
</evidence>
<gene>
    <name evidence="2" type="ORF">AWW68_16355</name>
</gene>
<dbReference type="STRING" id="333140.AWW68_16355"/>
<reference evidence="2 3" key="1">
    <citation type="submission" date="2016-01" db="EMBL/GenBank/DDBJ databases">
        <title>Genome sequencing of Roseivirga spongicola UST030701-084.</title>
        <authorList>
            <person name="Selvaratnam C."/>
            <person name="Thevarajoo S."/>
            <person name="Goh K.M."/>
            <person name="Ee R."/>
            <person name="Chan K.-G."/>
            <person name="Chong C.S."/>
        </authorList>
    </citation>
    <scope>NUCLEOTIDE SEQUENCE [LARGE SCALE GENOMIC DNA]</scope>
    <source>
        <strain evidence="2 3">UST030701-084</strain>
    </source>
</reference>